<proteinExistence type="predicted"/>
<reference evidence="1" key="1">
    <citation type="submission" date="2018-02" db="EMBL/GenBank/DDBJ databases">
        <title>Rhizophora mucronata_Transcriptome.</title>
        <authorList>
            <person name="Meera S.P."/>
            <person name="Sreeshan A."/>
            <person name="Augustine A."/>
        </authorList>
    </citation>
    <scope>NUCLEOTIDE SEQUENCE</scope>
    <source>
        <tissue evidence="1">Leaf</tissue>
    </source>
</reference>
<dbReference type="EMBL" id="GGEC01042222">
    <property type="protein sequence ID" value="MBX22706.1"/>
    <property type="molecule type" value="Transcribed_RNA"/>
</dbReference>
<protein>
    <submittedName>
        <fullName evidence="1">Uncharacterized protein</fullName>
    </submittedName>
</protein>
<organism evidence="1">
    <name type="scientific">Rhizophora mucronata</name>
    <name type="common">Asiatic mangrove</name>
    <dbReference type="NCBI Taxonomy" id="61149"/>
    <lineage>
        <taxon>Eukaryota</taxon>
        <taxon>Viridiplantae</taxon>
        <taxon>Streptophyta</taxon>
        <taxon>Embryophyta</taxon>
        <taxon>Tracheophyta</taxon>
        <taxon>Spermatophyta</taxon>
        <taxon>Magnoliopsida</taxon>
        <taxon>eudicotyledons</taxon>
        <taxon>Gunneridae</taxon>
        <taxon>Pentapetalae</taxon>
        <taxon>rosids</taxon>
        <taxon>fabids</taxon>
        <taxon>Malpighiales</taxon>
        <taxon>Rhizophoraceae</taxon>
        <taxon>Rhizophora</taxon>
    </lineage>
</organism>
<name>A0A2P2LXK7_RHIMU</name>
<dbReference type="AlphaFoldDB" id="A0A2P2LXK7"/>
<accession>A0A2P2LXK7</accession>
<sequence length="39" mass="4582">MSFIKQAIFTKLSCYTTTELELQSSKNQVNIVENHYFKP</sequence>
<evidence type="ECO:0000313" key="1">
    <source>
        <dbReference type="EMBL" id="MBX22706.1"/>
    </source>
</evidence>